<keyword evidence="4" id="KW-1185">Reference proteome</keyword>
<dbReference type="SUPFAM" id="SSF48452">
    <property type="entry name" value="TPR-like"/>
    <property type="match status" value="1"/>
</dbReference>
<keyword evidence="2" id="KW-0812">Transmembrane</keyword>
<dbReference type="SMART" id="SM00028">
    <property type="entry name" value="TPR"/>
    <property type="match status" value="3"/>
</dbReference>
<accession>A0ABX8IJD4</accession>
<feature type="repeat" description="TPR" evidence="1">
    <location>
        <begin position="181"/>
        <end position="214"/>
    </location>
</feature>
<feature type="transmembrane region" description="Helical" evidence="2">
    <location>
        <begin position="40"/>
        <end position="60"/>
    </location>
</feature>
<gene>
    <name evidence="3" type="ORF">KQ249_01475</name>
</gene>
<evidence type="ECO:0000313" key="4">
    <source>
        <dbReference type="Proteomes" id="UP000683442"/>
    </source>
</evidence>
<dbReference type="Proteomes" id="UP000683442">
    <property type="component" value="Chromosome"/>
</dbReference>
<protein>
    <recommendedName>
        <fullName evidence="5">Tetratricopeptide repeat protein</fullName>
    </recommendedName>
</protein>
<evidence type="ECO:0000256" key="2">
    <source>
        <dbReference type="SAM" id="Phobius"/>
    </source>
</evidence>
<feature type="transmembrane region" description="Helical" evidence="2">
    <location>
        <begin position="12"/>
        <end position="34"/>
    </location>
</feature>
<name>A0ABX8IJD4_9GAMM</name>
<keyword evidence="2" id="KW-0472">Membrane</keyword>
<dbReference type="GeneID" id="78558077"/>
<evidence type="ECO:0008006" key="5">
    <source>
        <dbReference type="Google" id="ProtNLM"/>
    </source>
</evidence>
<keyword evidence="1" id="KW-0802">TPR repeat</keyword>
<sequence length="274" mass="31296">MIERIRTVSNPLTIIAIFSALAEIAGTITVGLISPDLQKIFIWFVMLFPLIIVMIFFLTLNFNPKVLYAPSDFKDEENFLTSIQGKYLTRSAFQAIEEKVEVTKNEIEKEFHDLSKSLDDGVKKNISDIFAKKLGELNAEIKEQEEELNFDLGVRLGASGKHAEAIAAYLKAIENNDPNPSLCFLNIGNRYQAMGYLDLALSSWEKSIELNPKQCLAYLRAGEQYRALGQFDKAYDRLKFYVDFIEEKNIKPGSKFYIKESLRKAKEFLAEYSK</sequence>
<organism evidence="3 4">
    <name type="scientific">Marinobacter adhaerens</name>
    <dbReference type="NCBI Taxonomy" id="1033846"/>
    <lineage>
        <taxon>Bacteria</taxon>
        <taxon>Pseudomonadati</taxon>
        <taxon>Pseudomonadota</taxon>
        <taxon>Gammaproteobacteria</taxon>
        <taxon>Pseudomonadales</taxon>
        <taxon>Marinobacteraceae</taxon>
        <taxon>Marinobacter</taxon>
    </lineage>
</organism>
<reference evidence="3 4" key="1">
    <citation type="submission" date="2021-06" db="EMBL/GenBank/DDBJ databases">
        <title>Microbial metabolic specificity influences pelagic lipid remineralization.</title>
        <authorList>
            <person name="Behrendt L."/>
            <person name="Hunter J.E."/>
            <person name="Alcolombri U."/>
            <person name="Smriga S."/>
            <person name="Mincer T."/>
            <person name="Lowenstein D.P."/>
            <person name="Peaudecerf F.J."/>
            <person name="Fernandez V.I."/>
            <person name="Fredricks H."/>
            <person name="Almblad H."/>
            <person name="Harrison J.J."/>
            <person name="Stocker R."/>
            <person name="Van Mooy B.A.S."/>
        </authorList>
    </citation>
    <scope>NUCLEOTIDE SEQUENCE [LARGE SCALE GENOMIC DNA]</scope>
    <source>
        <strain evidence="3 4">HP15-B</strain>
    </source>
</reference>
<evidence type="ECO:0000256" key="1">
    <source>
        <dbReference type="PROSITE-ProRule" id="PRU00339"/>
    </source>
</evidence>
<proteinExistence type="predicted"/>
<dbReference type="Gene3D" id="1.25.40.10">
    <property type="entry name" value="Tetratricopeptide repeat domain"/>
    <property type="match status" value="1"/>
</dbReference>
<dbReference type="RefSeq" id="WP_014578788.1">
    <property type="nucleotide sequence ID" value="NZ_CP076686.1"/>
</dbReference>
<evidence type="ECO:0000313" key="3">
    <source>
        <dbReference type="EMBL" id="QWV13319.1"/>
    </source>
</evidence>
<dbReference type="EMBL" id="CP076686">
    <property type="protein sequence ID" value="QWV13319.1"/>
    <property type="molecule type" value="Genomic_DNA"/>
</dbReference>
<dbReference type="PROSITE" id="PS50005">
    <property type="entry name" value="TPR"/>
    <property type="match status" value="1"/>
</dbReference>
<dbReference type="InterPro" id="IPR011990">
    <property type="entry name" value="TPR-like_helical_dom_sf"/>
</dbReference>
<keyword evidence="2" id="KW-1133">Transmembrane helix</keyword>
<dbReference type="InterPro" id="IPR019734">
    <property type="entry name" value="TPR_rpt"/>
</dbReference>